<dbReference type="AlphaFoldDB" id="A0A084B1X1"/>
<keyword evidence="3" id="KW-1185">Reference proteome</keyword>
<dbReference type="Pfam" id="PF06985">
    <property type="entry name" value="HET"/>
    <property type="match status" value="1"/>
</dbReference>
<proteinExistence type="predicted"/>
<dbReference type="InterPro" id="IPR010730">
    <property type="entry name" value="HET"/>
</dbReference>
<gene>
    <name evidence="2" type="ORF">S7711_09972</name>
</gene>
<organism evidence="2 3">
    <name type="scientific">Stachybotrys chartarum (strain CBS 109288 / IBT 7711)</name>
    <name type="common">Toxic black mold</name>
    <name type="synonym">Stilbospora chartarum</name>
    <dbReference type="NCBI Taxonomy" id="1280523"/>
    <lineage>
        <taxon>Eukaryota</taxon>
        <taxon>Fungi</taxon>
        <taxon>Dikarya</taxon>
        <taxon>Ascomycota</taxon>
        <taxon>Pezizomycotina</taxon>
        <taxon>Sordariomycetes</taxon>
        <taxon>Hypocreomycetidae</taxon>
        <taxon>Hypocreales</taxon>
        <taxon>Stachybotryaceae</taxon>
        <taxon>Stachybotrys</taxon>
    </lineage>
</organism>
<protein>
    <recommendedName>
        <fullName evidence="1">Heterokaryon incompatibility domain-containing protein</fullName>
    </recommendedName>
</protein>
<reference evidence="2 3" key="1">
    <citation type="journal article" date="2014" name="BMC Genomics">
        <title>Comparative genome sequencing reveals chemotype-specific gene clusters in the toxigenic black mold Stachybotrys.</title>
        <authorList>
            <person name="Semeiks J."/>
            <person name="Borek D."/>
            <person name="Otwinowski Z."/>
            <person name="Grishin N.V."/>
        </authorList>
    </citation>
    <scope>NUCLEOTIDE SEQUENCE [LARGE SCALE GENOMIC DNA]</scope>
    <source>
        <strain evidence="3">CBS 109288 / IBT 7711</strain>
    </source>
</reference>
<accession>A0A084B1X1</accession>
<name>A0A084B1X1_STACB</name>
<dbReference type="PANTHER" id="PTHR39596:SF2">
    <property type="entry name" value="HET DOMAIN PROTEIN (AFU_ORTHOLOGUE AFUA_1G17550)-RELATED"/>
    <property type="match status" value="1"/>
</dbReference>
<dbReference type="Proteomes" id="UP000028045">
    <property type="component" value="Unassembled WGS sequence"/>
</dbReference>
<evidence type="ECO:0000313" key="3">
    <source>
        <dbReference type="Proteomes" id="UP000028045"/>
    </source>
</evidence>
<dbReference type="EMBL" id="KL648274">
    <property type="protein sequence ID" value="KEY71550.1"/>
    <property type="molecule type" value="Genomic_DNA"/>
</dbReference>
<sequence>MAISHVWSDGTGNGAWTSGKVNECLYSYFRKIAEQFQCEGIWWDTVCIPQQDRILRSKALNVMQANYEYARITLVHDCFLRKLSWADPGTACFAIIMSPWFSRGWTALELAKSRKVKIIFKDSIKDLDEVILKKVEDGNIAAKAINNLRKLITGIEELLATLGPRHTSLSSKIRPTSQDFWRGSKYRRIYRTLSNEIYIKVY</sequence>
<evidence type="ECO:0000259" key="1">
    <source>
        <dbReference type="Pfam" id="PF06985"/>
    </source>
</evidence>
<dbReference type="PANTHER" id="PTHR39596">
    <property type="match status" value="1"/>
</dbReference>
<dbReference type="HOGENOM" id="CLU_1355443_0_0_1"/>
<evidence type="ECO:0000313" key="2">
    <source>
        <dbReference type="EMBL" id="KEY71550.1"/>
    </source>
</evidence>
<dbReference type="OrthoDB" id="20872at2759"/>
<feature type="domain" description="Heterokaryon incompatibility" evidence="1">
    <location>
        <begin position="2"/>
        <end position="75"/>
    </location>
</feature>